<comment type="caution">
    <text evidence="1">The sequence shown here is derived from an EMBL/GenBank/DDBJ whole genome shotgun (WGS) entry which is preliminary data.</text>
</comment>
<keyword evidence="2" id="KW-1185">Reference proteome</keyword>
<dbReference type="Proteomes" id="UP001164539">
    <property type="component" value="Chromosome 11"/>
</dbReference>
<organism evidence="1 2">
    <name type="scientific">Melia azedarach</name>
    <name type="common">Chinaberry tree</name>
    <dbReference type="NCBI Taxonomy" id="155640"/>
    <lineage>
        <taxon>Eukaryota</taxon>
        <taxon>Viridiplantae</taxon>
        <taxon>Streptophyta</taxon>
        <taxon>Embryophyta</taxon>
        <taxon>Tracheophyta</taxon>
        <taxon>Spermatophyta</taxon>
        <taxon>Magnoliopsida</taxon>
        <taxon>eudicotyledons</taxon>
        <taxon>Gunneridae</taxon>
        <taxon>Pentapetalae</taxon>
        <taxon>rosids</taxon>
        <taxon>malvids</taxon>
        <taxon>Sapindales</taxon>
        <taxon>Meliaceae</taxon>
        <taxon>Melia</taxon>
    </lineage>
</organism>
<accession>A0ACC1X401</accession>
<name>A0ACC1X401_MELAZ</name>
<sequence>MTEVFQRMLSDDDDDDDSPAKCRERRRRRIQMRRFGATLGSGSEPAASHSIKKDSTEDSVAEGKRKRREAETKDLPVAAAGGSPSASSGDSMEQVASEAVPVEARVAEPVFGTMSVAGRARGMEDTIFARASLCRPEINRRRPVHFFAVYDGHGGPHVASLCREKMHVFVEEELMRVGCRVGSESARGSTSTRPEHEQETQAAEGEEWWRRAMKRSFHRMDEVAVSTCVCGLLERDCECHSLEVSLSGSTATVAVLTSEHIIVASCGDSRAVLCRGGTAVPLSCDHKPDRPDELARIEASGGRVFFVNGARVEGILAMSRAIGDQYLKPMVTSEPDVTFTKREPGDECLILASDGLWDVLSNDLACEIASECLREGDPEAIAAVDLNAGPRIEDEGVGALYPSRTVLAAALLTRLALGRKSSDNISVIVVDLKRS</sequence>
<protein>
    <submittedName>
        <fullName evidence="1">Phosphatase 2C family protein</fullName>
    </submittedName>
</protein>
<evidence type="ECO:0000313" key="1">
    <source>
        <dbReference type="EMBL" id="KAJ4706141.1"/>
    </source>
</evidence>
<proteinExistence type="predicted"/>
<reference evidence="1 2" key="1">
    <citation type="journal article" date="2023" name="Science">
        <title>Complex scaffold remodeling in plant triterpene biosynthesis.</title>
        <authorList>
            <person name="De La Pena R."/>
            <person name="Hodgson H."/>
            <person name="Liu J.C."/>
            <person name="Stephenson M.J."/>
            <person name="Martin A.C."/>
            <person name="Owen C."/>
            <person name="Harkess A."/>
            <person name="Leebens-Mack J."/>
            <person name="Jimenez L.E."/>
            <person name="Osbourn A."/>
            <person name="Sattely E.S."/>
        </authorList>
    </citation>
    <scope>NUCLEOTIDE SEQUENCE [LARGE SCALE GENOMIC DNA]</scope>
    <source>
        <strain evidence="2">cv. JPN11</strain>
        <tissue evidence="1">Leaf</tissue>
    </source>
</reference>
<dbReference type="EMBL" id="CM051404">
    <property type="protein sequence ID" value="KAJ4706141.1"/>
    <property type="molecule type" value="Genomic_DNA"/>
</dbReference>
<evidence type="ECO:0000313" key="2">
    <source>
        <dbReference type="Proteomes" id="UP001164539"/>
    </source>
</evidence>
<gene>
    <name evidence="1" type="ORF">OWV82_019831</name>
</gene>